<dbReference type="Proteomes" id="UP001334084">
    <property type="component" value="Chromosome 4"/>
</dbReference>
<accession>A0AAX4JB73</accession>
<keyword evidence="2" id="KW-1185">Reference proteome</keyword>
<proteinExistence type="predicted"/>
<protein>
    <submittedName>
        <fullName evidence="1">Uncharacterized protein</fullName>
    </submittedName>
</protein>
<dbReference type="KEGG" id="vnx:VNE69_04054"/>
<organism evidence="1 2">
    <name type="scientific">Vairimorpha necatrix</name>
    <dbReference type="NCBI Taxonomy" id="6039"/>
    <lineage>
        <taxon>Eukaryota</taxon>
        <taxon>Fungi</taxon>
        <taxon>Fungi incertae sedis</taxon>
        <taxon>Microsporidia</taxon>
        <taxon>Nosematidae</taxon>
        <taxon>Vairimorpha</taxon>
    </lineage>
</organism>
<dbReference type="EMBL" id="CP142729">
    <property type="protein sequence ID" value="WUR03225.1"/>
    <property type="molecule type" value="Genomic_DNA"/>
</dbReference>
<evidence type="ECO:0000313" key="1">
    <source>
        <dbReference type="EMBL" id="WUR03225.1"/>
    </source>
</evidence>
<evidence type="ECO:0000313" key="2">
    <source>
        <dbReference type="Proteomes" id="UP001334084"/>
    </source>
</evidence>
<gene>
    <name evidence="1" type="ORF">VNE69_04054</name>
</gene>
<dbReference type="AlphaFoldDB" id="A0AAX4JB73"/>
<reference evidence="1" key="1">
    <citation type="journal article" date="2024" name="BMC Genomics">
        <title>Functional annotation of a divergent genome using sequence and structure-based similarity.</title>
        <authorList>
            <person name="Svedberg D."/>
            <person name="Winiger R.R."/>
            <person name="Berg A."/>
            <person name="Sharma H."/>
            <person name="Tellgren-Roth C."/>
            <person name="Debrunner-Vossbrinck B.A."/>
            <person name="Vossbrinck C.R."/>
            <person name="Barandun J."/>
        </authorList>
    </citation>
    <scope>NUCLEOTIDE SEQUENCE</scope>
    <source>
        <strain evidence="1">Illinois isolate</strain>
    </source>
</reference>
<name>A0AAX4JB73_9MICR</name>
<dbReference type="GeneID" id="90541044"/>
<sequence length="161" mass="19391">MIRKDVAGIFIKDNPKSVLNNLLIEKYRTRQSAPRIEDYTKKEYNIKNNSFQVEWELRFENEVKSFLEKEKENFICAKNGSILLDLSKKIEISKENNFSNYQNLKLEYELADLILWRIKLYEKIVKRELRSFKKIVYNIQENLHSENELLKTKYCECHGCE</sequence>
<dbReference type="RefSeq" id="XP_065329370.1">
    <property type="nucleotide sequence ID" value="XM_065473298.1"/>
</dbReference>